<dbReference type="InterPro" id="IPR002913">
    <property type="entry name" value="START_lipid-bd_dom"/>
</dbReference>
<dbReference type="PROSITE" id="PS50848">
    <property type="entry name" value="START"/>
    <property type="match status" value="1"/>
</dbReference>
<dbReference type="OrthoDB" id="322518at2759"/>
<dbReference type="GO" id="GO:0008289">
    <property type="term" value="F:lipid binding"/>
    <property type="evidence" value="ECO:0007669"/>
    <property type="project" value="InterPro"/>
</dbReference>
<dbReference type="Gene3D" id="3.30.530.20">
    <property type="match status" value="1"/>
</dbReference>
<protein>
    <recommendedName>
        <fullName evidence="1">START domain-containing protein</fullName>
    </recommendedName>
</protein>
<accession>A0A1R2CUA7</accession>
<feature type="domain" description="START" evidence="1">
    <location>
        <begin position="104"/>
        <end position="259"/>
    </location>
</feature>
<gene>
    <name evidence="2" type="ORF">SteCoe_4702</name>
</gene>
<dbReference type="EMBL" id="MPUH01000059">
    <property type="protein sequence ID" value="OMJ92565.1"/>
    <property type="molecule type" value="Genomic_DNA"/>
</dbReference>
<organism evidence="2 3">
    <name type="scientific">Stentor coeruleus</name>
    <dbReference type="NCBI Taxonomy" id="5963"/>
    <lineage>
        <taxon>Eukaryota</taxon>
        <taxon>Sar</taxon>
        <taxon>Alveolata</taxon>
        <taxon>Ciliophora</taxon>
        <taxon>Postciliodesmatophora</taxon>
        <taxon>Heterotrichea</taxon>
        <taxon>Heterotrichida</taxon>
        <taxon>Stentoridae</taxon>
        <taxon>Stentor</taxon>
    </lineage>
</organism>
<dbReference type="GO" id="GO:0005737">
    <property type="term" value="C:cytoplasm"/>
    <property type="evidence" value="ECO:0007669"/>
    <property type="project" value="UniProtKB-ARBA"/>
</dbReference>
<dbReference type="InterPro" id="IPR023393">
    <property type="entry name" value="START-like_dom_sf"/>
</dbReference>
<reference evidence="2 3" key="1">
    <citation type="submission" date="2016-11" db="EMBL/GenBank/DDBJ databases">
        <title>The macronuclear genome of Stentor coeruleus: a giant cell with tiny introns.</title>
        <authorList>
            <person name="Slabodnick M."/>
            <person name="Ruby J.G."/>
            <person name="Reiff S.B."/>
            <person name="Swart E.C."/>
            <person name="Gosai S."/>
            <person name="Prabakaran S."/>
            <person name="Witkowska E."/>
            <person name="Larue G.E."/>
            <person name="Fisher S."/>
            <person name="Freeman R.M."/>
            <person name="Gunawardena J."/>
            <person name="Chu W."/>
            <person name="Stover N.A."/>
            <person name="Gregory B.D."/>
            <person name="Nowacki M."/>
            <person name="Derisi J."/>
            <person name="Roy S.W."/>
            <person name="Marshall W.F."/>
            <person name="Sood P."/>
        </authorList>
    </citation>
    <scope>NUCLEOTIDE SEQUENCE [LARGE SCALE GENOMIC DNA]</scope>
    <source>
        <strain evidence="2">WM001</strain>
    </source>
</reference>
<dbReference type="CDD" id="cd00177">
    <property type="entry name" value="START"/>
    <property type="match status" value="1"/>
</dbReference>
<dbReference type="Pfam" id="PF01852">
    <property type="entry name" value="START"/>
    <property type="match status" value="1"/>
</dbReference>
<comment type="caution">
    <text evidence="2">The sequence shown here is derived from an EMBL/GenBank/DDBJ whole genome shotgun (WGS) entry which is preliminary data.</text>
</comment>
<sequence>MGQELSNMCSCFDKIQESKQEMSFNSPRDKSHVHEEIFVSDEIIGFEYADVSKRVSEAVENFTQLICEGITGYDVIIDKENCQVYSKEASQGYILKYTWNVPYSPKEFMEFIDKVELRKTWDSNIDIIKVIGFYNPKESIMYTKYKKFLAFDPRETLAYNKSTYVNGNLAEITFSVESDLYPISEGAVRVILYVAGLYAEEIEPDEFGNKTKITCLSHMDAGLPKALNNIARKFAGTTIPPLTKKICTQLRKYYEESGI</sequence>
<dbReference type="AlphaFoldDB" id="A0A1R2CUA7"/>
<evidence type="ECO:0000313" key="3">
    <source>
        <dbReference type="Proteomes" id="UP000187209"/>
    </source>
</evidence>
<dbReference type="SUPFAM" id="SSF55961">
    <property type="entry name" value="Bet v1-like"/>
    <property type="match status" value="1"/>
</dbReference>
<evidence type="ECO:0000259" key="1">
    <source>
        <dbReference type="PROSITE" id="PS50848"/>
    </source>
</evidence>
<name>A0A1R2CUA7_9CILI</name>
<dbReference type="PANTHER" id="PTHR19308:SF56">
    <property type="entry name" value="START DOMAIN-CONTAINING PROTEIN"/>
    <property type="match status" value="1"/>
</dbReference>
<dbReference type="PANTHER" id="PTHR19308">
    <property type="entry name" value="PHOSPHATIDYLCHOLINE TRANSFER PROTEIN"/>
    <property type="match status" value="1"/>
</dbReference>
<evidence type="ECO:0000313" key="2">
    <source>
        <dbReference type="EMBL" id="OMJ92565.1"/>
    </source>
</evidence>
<proteinExistence type="predicted"/>
<dbReference type="InterPro" id="IPR051213">
    <property type="entry name" value="START_lipid_transfer"/>
</dbReference>
<dbReference type="Proteomes" id="UP000187209">
    <property type="component" value="Unassembled WGS sequence"/>
</dbReference>
<keyword evidence="3" id="KW-1185">Reference proteome</keyword>